<protein>
    <submittedName>
        <fullName evidence="2">Uncharacterized protein</fullName>
    </submittedName>
</protein>
<dbReference type="EMBL" id="CAJGYO010000001">
    <property type="protein sequence ID" value="CAD6205493.1"/>
    <property type="molecule type" value="Genomic_DNA"/>
</dbReference>
<dbReference type="Proteomes" id="UP000604825">
    <property type="component" value="Unassembled WGS sequence"/>
</dbReference>
<feature type="compositionally biased region" description="Basic and acidic residues" evidence="1">
    <location>
        <begin position="17"/>
        <end position="30"/>
    </location>
</feature>
<dbReference type="AlphaFoldDB" id="A0A811MJH0"/>
<name>A0A811MJH0_9POAL</name>
<feature type="region of interest" description="Disordered" evidence="1">
    <location>
        <begin position="85"/>
        <end position="113"/>
    </location>
</feature>
<keyword evidence="3" id="KW-1185">Reference proteome</keyword>
<proteinExistence type="predicted"/>
<feature type="compositionally biased region" description="Basic and acidic residues" evidence="1">
    <location>
        <begin position="86"/>
        <end position="99"/>
    </location>
</feature>
<evidence type="ECO:0000313" key="3">
    <source>
        <dbReference type="Proteomes" id="UP000604825"/>
    </source>
</evidence>
<comment type="caution">
    <text evidence="2">The sequence shown here is derived from an EMBL/GenBank/DDBJ whole genome shotgun (WGS) entry which is preliminary data.</text>
</comment>
<evidence type="ECO:0000256" key="1">
    <source>
        <dbReference type="SAM" id="MobiDB-lite"/>
    </source>
</evidence>
<feature type="region of interest" description="Disordered" evidence="1">
    <location>
        <begin position="1"/>
        <end position="61"/>
    </location>
</feature>
<gene>
    <name evidence="2" type="ORF">NCGR_LOCUS3324</name>
</gene>
<accession>A0A811MJH0</accession>
<reference evidence="2" key="1">
    <citation type="submission" date="2020-10" db="EMBL/GenBank/DDBJ databases">
        <authorList>
            <person name="Han B."/>
            <person name="Lu T."/>
            <person name="Zhao Q."/>
            <person name="Huang X."/>
            <person name="Zhao Y."/>
        </authorList>
    </citation>
    <scope>NUCLEOTIDE SEQUENCE</scope>
</reference>
<evidence type="ECO:0000313" key="2">
    <source>
        <dbReference type="EMBL" id="CAD6205493.1"/>
    </source>
</evidence>
<organism evidence="2 3">
    <name type="scientific">Miscanthus lutarioriparius</name>
    <dbReference type="NCBI Taxonomy" id="422564"/>
    <lineage>
        <taxon>Eukaryota</taxon>
        <taxon>Viridiplantae</taxon>
        <taxon>Streptophyta</taxon>
        <taxon>Embryophyta</taxon>
        <taxon>Tracheophyta</taxon>
        <taxon>Spermatophyta</taxon>
        <taxon>Magnoliopsida</taxon>
        <taxon>Liliopsida</taxon>
        <taxon>Poales</taxon>
        <taxon>Poaceae</taxon>
        <taxon>PACMAD clade</taxon>
        <taxon>Panicoideae</taxon>
        <taxon>Andropogonodae</taxon>
        <taxon>Andropogoneae</taxon>
        <taxon>Saccharinae</taxon>
        <taxon>Miscanthus</taxon>
    </lineage>
</organism>
<feature type="region of interest" description="Disordered" evidence="1">
    <location>
        <begin position="146"/>
        <end position="176"/>
    </location>
</feature>
<sequence>MVLYHDPPSGTIGTQEESDRKKSDGGEREGACTFARRTTTDCRGDGPSTAGTLEEPDREKSVRERRRCTLVEECVVCRPHPAARRCGFEGDAQAHQDRSRRGKRQARRAPTASPLSSWRRCWHRISHRRRLALVVGTGGGDLIREEETKKRGALEKAGASTNPRILDEGRGGPLVR</sequence>